<feature type="transmembrane region" description="Helical" evidence="2">
    <location>
        <begin position="350"/>
        <end position="369"/>
    </location>
</feature>
<keyword evidence="2" id="KW-0812">Transmembrane</keyword>
<proteinExistence type="predicted"/>
<comment type="caution">
    <text evidence="4">The sequence shown here is derived from an EMBL/GenBank/DDBJ whole genome shotgun (WGS) entry which is preliminary data.</text>
</comment>
<dbReference type="EMBL" id="SIHI01000001">
    <property type="protein sequence ID" value="TWT58038.1"/>
    <property type="molecule type" value="Genomic_DNA"/>
</dbReference>
<dbReference type="SUPFAM" id="SSF48403">
    <property type="entry name" value="Ankyrin repeat"/>
    <property type="match status" value="1"/>
</dbReference>
<dbReference type="InterPro" id="IPR002656">
    <property type="entry name" value="Acyl_transf_3_dom"/>
</dbReference>
<dbReference type="InterPro" id="IPR002110">
    <property type="entry name" value="Ankyrin_rpt"/>
</dbReference>
<dbReference type="Pfam" id="PF01757">
    <property type="entry name" value="Acyl_transf_3"/>
    <property type="match status" value="2"/>
</dbReference>
<gene>
    <name evidence="4" type="primary">mdoC</name>
    <name evidence="4" type="ORF">KOR42_14070</name>
</gene>
<reference evidence="4 5" key="1">
    <citation type="submission" date="2019-02" db="EMBL/GenBank/DDBJ databases">
        <title>Deep-cultivation of Planctomycetes and their phenomic and genomic characterization uncovers novel biology.</title>
        <authorList>
            <person name="Wiegand S."/>
            <person name="Jogler M."/>
            <person name="Boedeker C."/>
            <person name="Pinto D."/>
            <person name="Vollmers J."/>
            <person name="Rivas-Marin E."/>
            <person name="Kohn T."/>
            <person name="Peeters S.H."/>
            <person name="Heuer A."/>
            <person name="Rast P."/>
            <person name="Oberbeckmann S."/>
            <person name="Bunk B."/>
            <person name="Jeske O."/>
            <person name="Meyerdierks A."/>
            <person name="Storesund J.E."/>
            <person name="Kallscheuer N."/>
            <person name="Luecker S."/>
            <person name="Lage O.M."/>
            <person name="Pohl T."/>
            <person name="Merkel B.J."/>
            <person name="Hornburger P."/>
            <person name="Mueller R.-W."/>
            <person name="Bruemmer F."/>
            <person name="Labrenz M."/>
            <person name="Spormann A.M."/>
            <person name="Op Den Camp H."/>
            <person name="Overmann J."/>
            <person name="Amann R."/>
            <person name="Jetten M.S.M."/>
            <person name="Mascher T."/>
            <person name="Medema M.H."/>
            <person name="Devos D.P."/>
            <person name="Kaster A.-K."/>
            <person name="Ovreas L."/>
            <person name="Rohde M."/>
            <person name="Galperin M.Y."/>
            <person name="Jogler C."/>
        </authorList>
    </citation>
    <scope>NUCLEOTIDE SEQUENCE [LARGE SCALE GENOMIC DNA]</scope>
    <source>
        <strain evidence="4 5">KOR42</strain>
    </source>
</reference>
<dbReference type="Gene3D" id="1.25.40.20">
    <property type="entry name" value="Ankyrin repeat-containing domain"/>
    <property type="match status" value="2"/>
</dbReference>
<protein>
    <submittedName>
        <fullName evidence="4">Glucans biosynthesis protein C</fullName>
        <ecNumber evidence="4">2.1.-.-</ecNumber>
    </submittedName>
</protein>
<accession>A0A5C5X5K5</accession>
<name>A0A5C5X5K5_9PLAN</name>
<dbReference type="GO" id="GO:0016747">
    <property type="term" value="F:acyltransferase activity, transferring groups other than amino-acyl groups"/>
    <property type="evidence" value="ECO:0007669"/>
    <property type="project" value="InterPro"/>
</dbReference>
<sequence>MFTMNSDNRLSISRRHDLDALRAFAMLLGIALHAALSFTPLPWPVQDDDQNPLFGLFMSFVHGFRMPLFFVMSGFFTAMLWRKRGLKALLQHRFKRIFLPLLLGLATIIPLTNVIMIWAIQSGANATVQEAPSDFADADLWTLIKFGQHEELASRDFSHDEINQLHPESGGTPLAYAALFDDPETVQVLLDLGADPSLKSRDGNTALHSAAFLGRSEVLEVLLNAGADPEVLNAQRQRPIESARVDWGTTQFIAGMIQVPVEQESVEAGREEVIALLESQPAEASPVSTSAPETAASNEFQLGQFVQTLMGMHFFHHLWFLWFLCWLIVAFALYAIIVDRIGWKGIHGPWILSPLRYLWLIPITMIPQWEMGRAFPTFGPDTSTGLLPYPHVLLYYGVFFAFGALYFDSDDETGRVGKYWWISIPIAVLLIFPVGLVFAFGSSEFSPHFGETATRLVSGFLQVSYAWLFTFGLMGLFRRFVNAENPTIRYLSDSSYWLYLAHLPLIFVAQILVRDWSAPAFLKFVLINVVVTGILLITYDKMVRYTWLGRLLNGPRTRPVRMATESPDHQIGVESA</sequence>
<feature type="transmembrane region" description="Helical" evidence="2">
    <location>
        <begin position="389"/>
        <end position="407"/>
    </location>
</feature>
<keyword evidence="4" id="KW-0808">Transferase</keyword>
<feature type="transmembrane region" description="Helical" evidence="2">
    <location>
        <begin position="53"/>
        <end position="76"/>
    </location>
</feature>
<keyword evidence="1" id="KW-0040">ANK repeat</keyword>
<feature type="repeat" description="ANK" evidence="1">
    <location>
        <begin position="202"/>
        <end position="234"/>
    </location>
</feature>
<feature type="domain" description="Acyltransferase 3" evidence="3">
    <location>
        <begin position="313"/>
        <end position="537"/>
    </location>
</feature>
<dbReference type="Proteomes" id="UP000317243">
    <property type="component" value="Unassembled WGS sequence"/>
</dbReference>
<feature type="transmembrane region" description="Helical" evidence="2">
    <location>
        <begin position="419"/>
        <end position="440"/>
    </location>
</feature>
<keyword evidence="5" id="KW-1185">Reference proteome</keyword>
<dbReference type="AlphaFoldDB" id="A0A5C5X5K5"/>
<keyword evidence="2" id="KW-1133">Transmembrane helix</keyword>
<dbReference type="Pfam" id="PF12796">
    <property type="entry name" value="Ank_2"/>
    <property type="match status" value="1"/>
</dbReference>
<dbReference type="InterPro" id="IPR050623">
    <property type="entry name" value="Glucan_succinyl_AcylTrfase"/>
</dbReference>
<feature type="transmembrane region" description="Helical" evidence="2">
    <location>
        <begin position="520"/>
        <end position="539"/>
    </location>
</feature>
<feature type="repeat" description="ANK" evidence="1">
    <location>
        <begin position="169"/>
        <end position="201"/>
    </location>
</feature>
<feature type="transmembrane region" description="Helical" evidence="2">
    <location>
        <begin position="319"/>
        <end position="338"/>
    </location>
</feature>
<feature type="domain" description="Acyltransferase 3" evidence="3">
    <location>
        <begin position="16"/>
        <end position="115"/>
    </location>
</feature>
<organism evidence="4 5">
    <name type="scientific">Thalassoglobus neptunius</name>
    <dbReference type="NCBI Taxonomy" id="1938619"/>
    <lineage>
        <taxon>Bacteria</taxon>
        <taxon>Pseudomonadati</taxon>
        <taxon>Planctomycetota</taxon>
        <taxon>Planctomycetia</taxon>
        <taxon>Planctomycetales</taxon>
        <taxon>Planctomycetaceae</taxon>
        <taxon>Thalassoglobus</taxon>
    </lineage>
</organism>
<feature type="transmembrane region" description="Helical" evidence="2">
    <location>
        <begin position="460"/>
        <end position="477"/>
    </location>
</feature>
<evidence type="ECO:0000313" key="5">
    <source>
        <dbReference type="Proteomes" id="UP000317243"/>
    </source>
</evidence>
<feature type="transmembrane region" description="Helical" evidence="2">
    <location>
        <begin position="497"/>
        <end position="514"/>
    </location>
</feature>
<dbReference type="PANTHER" id="PTHR36927:SF1">
    <property type="entry name" value="MDO-LIKE PROTEIN"/>
    <property type="match status" value="1"/>
</dbReference>
<evidence type="ECO:0000256" key="2">
    <source>
        <dbReference type="SAM" id="Phobius"/>
    </source>
</evidence>
<feature type="transmembrane region" description="Helical" evidence="2">
    <location>
        <begin position="21"/>
        <end position="41"/>
    </location>
</feature>
<evidence type="ECO:0000256" key="1">
    <source>
        <dbReference type="PROSITE-ProRule" id="PRU00023"/>
    </source>
</evidence>
<evidence type="ECO:0000259" key="3">
    <source>
        <dbReference type="Pfam" id="PF01757"/>
    </source>
</evidence>
<dbReference type="OrthoDB" id="7375713at2"/>
<dbReference type="PROSITE" id="PS50088">
    <property type="entry name" value="ANK_REPEAT"/>
    <property type="match status" value="2"/>
</dbReference>
<keyword evidence="2" id="KW-0472">Membrane</keyword>
<dbReference type="PANTHER" id="PTHR36927">
    <property type="entry name" value="BLR4337 PROTEIN"/>
    <property type="match status" value="1"/>
</dbReference>
<evidence type="ECO:0000313" key="4">
    <source>
        <dbReference type="EMBL" id="TWT58038.1"/>
    </source>
</evidence>
<dbReference type="InterPro" id="IPR036770">
    <property type="entry name" value="Ankyrin_rpt-contain_sf"/>
</dbReference>
<feature type="transmembrane region" description="Helical" evidence="2">
    <location>
        <begin position="97"/>
        <end position="120"/>
    </location>
</feature>
<dbReference type="SMART" id="SM00248">
    <property type="entry name" value="ANK"/>
    <property type="match status" value="2"/>
</dbReference>
<dbReference type="PROSITE" id="PS50297">
    <property type="entry name" value="ANK_REP_REGION"/>
    <property type="match status" value="2"/>
</dbReference>
<dbReference type="EC" id="2.1.-.-" evidence="4"/>